<keyword evidence="5 11" id="KW-0479">Metal-binding</keyword>
<name>A0A9D1UNL0_9FIRM</name>
<keyword evidence="4 11" id="KW-0808">Transferase</keyword>
<comment type="cofactor">
    <cofactor evidence="2 11">
        <name>Mg(2+)</name>
        <dbReference type="ChEBI" id="CHEBI:18420"/>
    </cofactor>
</comment>
<dbReference type="GO" id="GO:0009229">
    <property type="term" value="P:thiamine diphosphate biosynthetic process"/>
    <property type="evidence" value="ECO:0007669"/>
    <property type="project" value="UniProtKB-UniRule"/>
</dbReference>
<dbReference type="PRINTS" id="PR01099">
    <property type="entry name" value="HYETHTZKNASE"/>
</dbReference>
<evidence type="ECO:0000256" key="9">
    <source>
        <dbReference type="ARBA" id="ARBA00022842"/>
    </source>
</evidence>
<dbReference type="NCBIfam" id="NF006830">
    <property type="entry name" value="PRK09355.1"/>
    <property type="match status" value="1"/>
</dbReference>
<protein>
    <recommendedName>
        <fullName evidence="11">Hydroxyethylthiazole kinase</fullName>
        <ecNumber evidence="11">2.7.1.50</ecNumber>
    </recommendedName>
    <alternativeName>
        <fullName evidence="11">4-methyl-5-beta-hydroxyethylthiazole kinase</fullName>
        <shortName evidence="11">TH kinase</shortName>
        <shortName evidence="11">Thz kinase</shortName>
    </alternativeName>
</protein>
<sequence>MLAACLDRLRASSPLIHNITNYVTANDVANLLLAAGARPIMADDPREAAQITAGCDGLHLNLGTLSSRTVPSLLSAGQEANRLGHPVVLDPVGVGASDFRAETARALLKTVHFAAIRGNISEIRTLAALHSSAYGVDADPADAVTEDNLPSTLDFLRSFARRTGAVVAVTGKLDLVTDGVQCAVIRNGRPEMGKVTGTGCQLSALTAAFLAANREHPLEAVVAAVCAMGLAGEMGWAQMKPGEGNMAYRDHIIDSIYHLTGQGLEKGAKVALES</sequence>
<dbReference type="HAMAP" id="MF_00228">
    <property type="entry name" value="Thz_kinase"/>
    <property type="match status" value="1"/>
</dbReference>
<dbReference type="EC" id="2.7.1.50" evidence="11"/>
<evidence type="ECO:0000256" key="5">
    <source>
        <dbReference type="ARBA" id="ARBA00022723"/>
    </source>
</evidence>
<comment type="caution">
    <text evidence="12">The sequence shown here is derived from an EMBL/GenBank/DDBJ whole genome shotgun (WGS) entry which is preliminary data.</text>
</comment>
<accession>A0A9D1UNL0</accession>
<dbReference type="Proteomes" id="UP000824192">
    <property type="component" value="Unassembled WGS sequence"/>
</dbReference>
<dbReference type="Pfam" id="PF02110">
    <property type="entry name" value="HK"/>
    <property type="match status" value="1"/>
</dbReference>
<dbReference type="SUPFAM" id="SSF53613">
    <property type="entry name" value="Ribokinase-like"/>
    <property type="match status" value="1"/>
</dbReference>
<dbReference type="GO" id="GO:0005524">
    <property type="term" value="F:ATP binding"/>
    <property type="evidence" value="ECO:0007669"/>
    <property type="project" value="UniProtKB-UniRule"/>
</dbReference>
<evidence type="ECO:0000256" key="1">
    <source>
        <dbReference type="ARBA" id="ARBA00001771"/>
    </source>
</evidence>
<dbReference type="GO" id="GO:0009228">
    <property type="term" value="P:thiamine biosynthetic process"/>
    <property type="evidence" value="ECO:0007669"/>
    <property type="project" value="UniProtKB-KW"/>
</dbReference>
<reference evidence="12" key="1">
    <citation type="journal article" date="2021" name="PeerJ">
        <title>Extensive microbial diversity within the chicken gut microbiome revealed by metagenomics and culture.</title>
        <authorList>
            <person name="Gilroy R."/>
            <person name="Ravi A."/>
            <person name="Getino M."/>
            <person name="Pursley I."/>
            <person name="Horton D.L."/>
            <person name="Alikhan N.F."/>
            <person name="Baker D."/>
            <person name="Gharbi K."/>
            <person name="Hall N."/>
            <person name="Watson M."/>
            <person name="Adriaenssens E.M."/>
            <person name="Foster-Nyarko E."/>
            <person name="Jarju S."/>
            <person name="Secka A."/>
            <person name="Antonio M."/>
            <person name="Oren A."/>
            <person name="Chaudhuri R.R."/>
            <person name="La Ragione R."/>
            <person name="Hildebrand F."/>
            <person name="Pallen M.J."/>
        </authorList>
    </citation>
    <scope>NUCLEOTIDE SEQUENCE</scope>
    <source>
        <strain evidence="12">ChiGjej6B6-1540</strain>
    </source>
</reference>
<comment type="function">
    <text evidence="11">Catalyzes the phosphorylation of the hydroxyl group of 4-methyl-5-beta-hydroxyethylthiazole (THZ).</text>
</comment>
<dbReference type="PIRSF" id="PIRSF000513">
    <property type="entry name" value="Thz_kinase"/>
    <property type="match status" value="1"/>
</dbReference>
<evidence type="ECO:0000256" key="8">
    <source>
        <dbReference type="ARBA" id="ARBA00022840"/>
    </source>
</evidence>
<dbReference type="CDD" id="cd01170">
    <property type="entry name" value="THZ_kinase"/>
    <property type="match status" value="1"/>
</dbReference>
<evidence type="ECO:0000256" key="4">
    <source>
        <dbReference type="ARBA" id="ARBA00022679"/>
    </source>
</evidence>
<gene>
    <name evidence="11 12" type="primary">thiM</name>
    <name evidence="12" type="ORF">H9868_00660</name>
</gene>
<keyword evidence="9 11" id="KW-0460">Magnesium</keyword>
<dbReference type="InterPro" id="IPR000417">
    <property type="entry name" value="Hyethyz_kinase"/>
</dbReference>
<evidence type="ECO:0000256" key="7">
    <source>
        <dbReference type="ARBA" id="ARBA00022777"/>
    </source>
</evidence>
<dbReference type="Gene3D" id="3.40.1190.20">
    <property type="match status" value="1"/>
</dbReference>
<keyword evidence="10 11" id="KW-0784">Thiamine biosynthesis</keyword>
<keyword evidence="6 11" id="KW-0547">Nucleotide-binding</keyword>
<organism evidence="12 13">
    <name type="scientific">Candidatus Flavonifractor merdipullorum</name>
    <dbReference type="NCBI Taxonomy" id="2838590"/>
    <lineage>
        <taxon>Bacteria</taxon>
        <taxon>Bacillati</taxon>
        <taxon>Bacillota</taxon>
        <taxon>Clostridia</taxon>
        <taxon>Eubacteriales</taxon>
        <taxon>Oscillospiraceae</taxon>
        <taxon>Flavonifractor</taxon>
    </lineage>
</organism>
<proteinExistence type="inferred from homology"/>
<comment type="similarity">
    <text evidence="11">Belongs to the Thz kinase family.</text>
</comment>
<comment type="pathway">
    <text evidence="3 11">Cofactor biosynthesis; thiamine diphosphate biosynthesis; 4-methyl-5-(2-phosphoethyl)-thiazole from 5-(2-hydroxyethyl)-4-methylthiazole: step 1/1.</text>
</comment>
<feature type="binding site" evidence="11">
    <location>
        <position position="170"/>
    </location>
    <ligand>
        <name>ATP</name>
        <dbReference type="ChEBI" id="CHEBI:30616"/>
    </ligand>
</feature>
<dbReference type="InterPro" id="IPR029056">
    <property type="entry name" value="Ribokinase-like"/>
</dbReference>
<feature type="binding site" evidence="11">
    <location>
        <position position="117"/>
    </location>
    <ligand>
        <name>ATP</name>
        <dbReference type="ChEBI" id="CHEBI:30616"/>
    </ligand>
</feature>
<evidence type="ECO:0000256" key="6">
    <source>
        <dbReference type="ARBA" id="ARBA00022741"/>
    </source>
</evidence>
<evidence type="ECO:0000256" key="2">
    <source>
        <dbReference type="ARBA" id="ARBA00001946"/>
    </source>
</evidence>
<dbReference type="GO" id="GO:0004417">
    <property type="term" value="F:hydroxyethylthiazole kinase activity"/>
    <property type="evidence" value="ECO:0007669"/>
    <property type="project" value="UniProtKB-UniRule"/>
</dbReference>
<reference evidence="12" key="2">
    <citation type="submission" date="2021-04" db="EMBL/GenBank/DDBJ databases">
        <authorList>
            <person name="Gilroy R."/>
        </authorList>
    </citation>
    <scope>NUCLEOTIDE SEQUENCE</scope>
    <source>
        <strain evidence="12">ChiGjej6B6-1540</strain>
    </source>
</reference>
<dbReference type="GO" id="GO:0000287">
    <property type="term" value="F:magnesium ion binding"/>
    <property type="evidence" value="ECO:0007669"/>
    <property type="project" value="UniProtKB-UniRule"/>
</dbReference>
<evidence type="ECO:0000256" key="10">
    <source>
        <dbReference type="ARBA" id="ARBA00022977"/>
    </source>
</evidence>
<feature type="binding site" evidence="11">
    <location>
        <position position="41"/>
    </location>
    <ligand>
        <name>substrate</name>
    </ligand>
</feature>
<feature type="binding site" evidence="11">
    <location>
        <position position="197"/>
    </location>
    <ligand>
        <name>substrate</name>
    </ligand>
</feature>
<dbReference type="AlphaFoldDB" id="A0A9D1UNL0"/>
<keyword evidence="7 11" id="KW-0418">Kinase</keyword>
<dbReference type="EMBL" id="DXGA01000015">
    <property type="protein sequence ID" value="HIW93030.1"/>
    <property type="molecule type" value="Genomic_DNA"/>
</dbReference>
<evidence type="ECO:0000313" key="13">
    <source>
        <dbReference type="Proteomes" id="UP000824192"/>
    </source>
</evidence>
<evidence type="ECO:0000313" key="12">
    <source>
        <dbReference type="EMBL" id="HIW93030.1"/>
    </source>
</evidence>
<evidence type="ECO:0000256" key="3">
    <source>
        <dbReference type="ARBA" id="ARBA00004868"/>
    </source>
</evidence>
<evidence type="ECO:0000256" key="11">
    <source>
        <dbReference type="HAMAP-Rule" id="MF_00228"/>
    </source>
</evidence>
<comment type="catalytic activity">
    <reaction evidence="1 11">
        <text>5-(2-hydroxyethyl)-4-methylthiazole + ATP = 4-methyl-5-(2-phosphooxyethyl)-thiazole + ADP + H(+)</text>
        <dbReference type="Rhea" id="RHEA:24212"/>
        <dbReference type="ChEBI" id="CHEBI:15378"/>
        <dbReference type="ChEBI" id="CHEBI:17957"/>
        <dbReference type="ChEBI" id="CHEBI:30616"/>
        <dbReference type="ChEBI" id="CHEBI:58296"/>
        <dbReference type="ChEBI" id="CHEBI:456216"/>
        <dbReference type="EC" id="2.7.1.50"/>
    </reaction>
</comment>
<keyword evidence="8 11" id="KW-0067">ATP-binding</keyword>